<keyword evidence="3" id="KW-1185">Reference proteome</keyword>
<comment type="caution">
    <text evidence="2">The sequence shown here is derived from an EMBL/GenBank/DDBJ whole genome shotgun (WGS) entry which is preliminary data.</text>
</comment>
<feature type="coiled-coil region" evidence="1">
    <location>
        <begin position="36"/>
        <end position="63"/>
    </location>
</feature>
<dbReference type="InterPro" id="IPR039499">
    <property type="entry name" value="LURA1/LRA25"/>
</dbReference>
<sequence length="121" mass="13947">MEKYEASIDFSNACRSFYFHRVNVTESFKEKLHSSNKNEKKNTSSLENALLKLKAEMASLMDQDLSLMEQLLTMNESVEEIKSRRLYGVSKESLEQSLDTINSSEEDLIKPSSYYIDEGDD</sequence>
<reference evidence="2 3" key="1">
    <citation type="submission" date="2022-12" db="EMBL/GenBank/DDBJ databases">
        <title>Chromosome-level genome of Tegillarca granosa.</title>
        <authorList>
            <person name="Kim J."/>
        </authorList>
    </citation>
    <scope>NUCLEOTIDE SEQUENCE [LARGE SCALE GENOMIC DNA]</scope>
    <source>
        <strain evidence="2">Teg-2019</strain>
        <tissue evidence="2">Adductor muscle</tissue>
    </source>
</reference>
<evidence type="ECO:0000256" key="1">
    <source>
        <dbReference type="SAM" id="Coils"/>
    </source>
</evidence>
<dbReference type="Pfam" id="PF14854">
    <property type="entry name" value="LURAP"/>
    <property type="match status" value="1"/>
</dbReference>
<evidence type="ECO:0000313" key="3">
    <source>
        <dbReference type="Proteomes" id="UP001217089"/>
    </source>
</evidence>
<gene>
    <name evidence="2" type="ORF">KUTeg_016166</name>
</gene>
<evidence type="ECO:0000313" key="2">
    <source>
        <dbReference type="EMBL" id="KAJ8305621.1"/>
    </source>
</evidence>
<proteinExistence type="predicted"/>
<organism evidence="2 3">
    <name type="scientific">Tegillarca granosa</name>
    <name type="common">Malaysian cockle</name>
    <name type="synonym">Anadara granosa</name>
    <dbReference type="NCBI Taxonomy" id="220873"/>
    <lineage>
        <taxon>Eukaryota</taxon>
        <taxon>Metazoa</taxon>
        <taxon>Spiralia</taxon>
        <taxon>Lophotrochozoa</taxon>
        <taxon>Mollusca</taxon>
        <taxon>Bivalvia</taxon>
        <taxon>Autobranchia</taxon>
        <taxon>Pteriomorphia</taxon>
        <taxon>Arcoida</taxon>
        <taxon>Arcoidea</taxon>
        <taxon>Arcidae</taxon>
        <taxon>Tegillarca</taxon>
    </lineage>
</organism>
<protein>
    <submittedName>
        <fullName evidence="2">Uncharacterized protein</fullName>
    </submittedName>
</protein>
<dbReference type="EMBL" id="JARBDR010000813">
    <property type="protein sequence ID" value="KAJ8305621.1"/>
    <property type="molecule type" value="Genomic_DNA"/>
</dbReference>
<dbReference type="Proteomes" id="UP001217089">
    <property type="component" value="Unassembled WGS sequence"/>
</dbReference>
<name>A0ABQ9ENY3_TEGGR</name>
<accession>A0ABQ9ENY3</accession>
<keyword evidence="1" id="KW-0175">Coiled coil</keyword>